<comment type="caution">
    <text evidence="4">The sequence shown here is derived from an EMBL/GenBank/DDBJ whole genome shotgun (WGS) entry which is preliminary data.</text>
</comment>
<dbReference type="Proteomes" id="UP000318422">
    <property type="component" value="Unassembled WGS sequence"/>
</dbReference>
<evidence type="ECO:0000256" key="1">
    <source>
        <dbReference type="SAM" id="MobiDB-lite"/>
    </source>
</evidence>
<dbReference type="SMART" id="SM00257">
    <property type="entry name" value="LysM"/>
    <property type="match status" value="1"/>
</dbReference>
<organism evidence="4 5">
    <name type="scientific">Zoogloea ramigera</name>
    <dbReference type="NCBI Taxonomy" id="350"/>
    <lineage>
        <taxon>Bacteria</taxon>
        <taxon>Pseudomonadati</taxon>
        <taxon>Pseudomonadota</taxon>
        <taxon>Betaproteobacteria</taxon>
        <taxon>Rhodocyclales</taxon>
        <taxon>Zoogloeaceae</taxon>
        <taxon>Zoogloea</taxon>
    </lineage>
</organism>
<feature type="region of interest" description="Disordered" evidence="1">
    <location>
        <begin position="446"/>
        <end position="470"/>
    </location>
</feature>
<feature type="domain" description="LysM" evidence="3">
    <location>
        <begin position="52"/>
        <end position="99"/>
    </location>
</feature>
<dbReference type="Gene3D" id="3.10.350.10">
    <property type="entry name" value="LysM domain"/>
    <property type="match status" value="1"/>
</dbReference>
<evidence type="ECO:0000259" key="3">
    <source>
        <dbReference type="PROSITE" id="PS51782"/>
    </source>
</evidence>
<feature type="signal peptide" evidence="2">
    <location>
        <begin position="1"/>
        <end position="48"/>
    </location>
</feature>
<name>A0A4Y4CWP3_ZOORA</name>
<dbReference type="SUPFAM" id="SSF54106">
    <property type="entry name" value="LysM domain"/>
    <property type="match status" value="1"/>
</dbReference>
<keyword evidence="2" id="KW-0732">Signal</keyword>
<dbReference type="Gene3D" id="2.60.40.10">
    <property type="entry name" value="Immunoglobulins"/>
    <property type="match status" value="2"/>
</dbReference>
<evidence type="ECO:0000313" key="4">
    <source>
        <dbReference type="EMBL" id="GEC95693.1"/>
    </source>
</evidence>
<proteinExistence type="predicted"/>
<dbReference type="CDD" id="cd00118">
    <property type="entry name" value="LysM"/>
    <property type="match status" value="1"/>
</dbReference>
<dbReference type="AlphaFoldDB" id="A0A4Y4CWP3"/>
<dbReference type="Pfam" id="PF01476">
    <property type="entry name" value="LysM"/>
    <property type="match status" value="1"/>
</dbReference>
<sequence length="565" mass="60834">MQFHDPLSAAPSTGAAQPAPTTVFRRGALCRPLAALALFLSAAGPASAADDYIYVVRAGDSPWNITTRYLKSIDHWPQLQQYNRIISPDTIPPGTQLRIPAGWLRSRARPVRITDLQGQVEVLNRGAAQLLERGMTIVEGSLLRTGANGSLTLLLPDGSRSLVGPDTELRLSTARQIEASSGGQIKMELLRGYVENKITDKRKSGGRFIIDTPSGVTAVRGTRFRVTEAGRVLRTETLEGEVELRNRAGRSIMKAGTGVSAPAGQAPGAAQALLPAPRLDALPERIDRLPASLELPAVPGAVRYRSQFAPEAGFSVIESDQLASRPQARAPAELPDGVHRIRVRAIADNGLEGFDAERTIVIDARPEPPFPSQPAGGSVVTDDTPAFSWAKVADATQYHFQLATDAGFQQRVAERDGLAEAQFTLPDGLAPGAYFWRVAVTTAAEGRGPFSDPQAFRRPPPGPQAEPPRLGIGSLELRWRASGADHRYQVQLSTDPAFAAPEHDLQTDAPALSMEAPAPGVHHVRIRSLEPGSPPGPWGKPQQIEIPRDYWKTMLLVLPALLFVL</sequence>
<dbReference type="InterPro" id="IPR016930">
    <property type="entry name" value="UCP029644"/>
</dbReference>
<dbReference type="PANTHER" id="PTHR38731">
    <property type="entry name" value="LIPL45-RELATED LIPOPROTEIN-RELATED"/>
    <property type="match status" value="1"/>
</dbReference>
<gene>
    <name evidence="4" type="ORF">ZRA01_17660</name>
</gene>
<dbReference type="InterPro" id="IPR013783">
    <property type="entry name" value="Ig-like_fold"/>
</dbReference>
<accession>A0A4Y4CWP3</accession>
<evidence type="ECO:0000256" key="2">
    <source>
        <dbReference type="SAM" id="SignalP"/>
    </source>
</evidence>
<dbReference type="RefSeq" id="WP_141351376.1">
    <property type="nucleotide sequence ID" value="NZ_BJNV01000025.1"/>
</dbReference>
<evidence type="ECO:0000313" key="5">
    <source>
        <dbReference type="Proteomes" id="UP000318422"/>
    </source>
</evidence>
<feature type="chain" id="PRO_5021503005" description="LysM domain-containing protein" evidence="2">
    <location>
        <begin position="49"/>
        <end position="565"/>
    </location>
</feature>
<dbReference type="EMBL" id="BJNV01000025">
    <property type="protein sequence ID" value="GEC95693.1"/>
    <property type="molecule type" value="Genomic_DNA"/>
</dbReference>
<dbReference type="OrthoDB" id="9813091at2"/>
<dbReference type="PIRSF" id="PIRSF029644">
    <property type="entry name" value="UCP029644"/>
    <property type="match status" value="1"/>
</dbReference>
<dbReference type="InterPro" id="IPR006860">
    <property type="entry name" value="FecR"/>
</dbReference>
<reference evidence="4 5" key="1">
    <citation type="submission" date="2019-06" db="EMBL/GenBank/DDBJ databases">
        <title>Whole genome shotgun sequence of Zoogloea ramigera NBRC 15342.</title>
        <authorList>
            <person name="Hosoyama A."/>
            <person name="Uohara A."/>
            <person name="Ohji S."/>
            <person name="Ichikawa N."/>
        </authorList>
    </citation>
    <scope>NUCLEOTIDE SEQUENCE [LARGE SCALE GENOMIC DNA]</scope>
    <source>
        <strain evidence="4 5">NBRC 15342</strain>
    </source>
</reference>
<dbReference type="Pfam" id="PF04773">
    <property type="entry name" value="FecR"/>
    <property type="match status" value="1"/>
</dbReference>
<keyword evidence="5" id="KW-1185">Reference proteome</keyword>
<protein>
    <recommendedName>
        <fullName evidence="3">LysM domain-containing protein</fullName>
    </recommendedName>
</protein>
<dbReference type="PROSITE" id="PS51782">
    <property type="entry name" value="LYSM"/>
    <property type="match status" value="1"/>
</dbReference>
<dbReference type="Gene3D" id="2.60.120.1440">
    <property type="match status" value="1"/>
</dbReference>
<dbReference type="InterPro" id="IPR036779">
    <property type="entry name" value="LysM_dom_sf"/>
</dbReference>
<dbReference type="InterPro" id="IPR018392">
    <property type="entry name" value="LysM"/>
</dbReference>